<dbReference type="RefSeq" id="WP_390361220.1">
    <property type="nucleotide sequence ID" value="NZ_JBHTKJ010000016.1"/>
</dbReference>
<dbReference type="InterPro" id="IPR025711">
    <property type="entry name" value="PepSY"/>
</dbReference>
<proteinExistence type="predicted"/>
<keyword evidence="4" id="KW-1185">Reference proteome</keyword>
<comment type="caution">
    <text evidence="3">The sequence shown here is derived from an EMBL/GenBank/DDBJ whole genome shotgun (WGS) entry which is preliminary data.</text>
</comment>
<feature type="compositionally biased region" description="Acidic residues" evidence="1">
    <location>
        <begin position="111"/>
        <end position="122"/>
    </location>
</feature>
<evidence type="ECO:0000259" key="2">
    <source>
        <dbReference type="Pfam" id="PF03413"/>
    </source>
</evidence>
<dbReference type="Gene3D" id="3.10.450.40">
    <property type="match status" value="2"/>
</dbReference>
<dbReference type="EMBL" id="JBHTKJ010000016">
    <property type="protein sequence ID" value="MFD1038346.1"/>
    <property type="molecule type" value="Genomic_DNA"/>
</dbReference>
<evidence type="ECO:0000313" key="4">
    <source>
        <dbReference type="Proteomes" id="UP001597040"/>
    </source>
</evidence>
<evidence type="ECO:0000313" key="3">
    <source>
        <dbReference type="EMBL" id="MFD1038346.1"/>
    </source>
</evidence>
<dbReference type="Proteomes" id="UP001597040">
    <property type="component" value="Unassembled WGS sequence"/>
</dbReference>
<organism evidence="3 4">
    <name type="scientific">Virgibacillus byunsanensis</name>
    <dbReference type="NCBI Taxonomy" id="570945"/>
    <lineage>
        <taxon>Bacteria</taxon>
        <taxon>Bacillati</taxon>
        <taxon>Bacillota</taxon>
        <taxon>Bacilli</taxon>
        <taxon>Bacillales</taxon>
        <taxon>Bacillaceae</taxon>
        <taxon>Virgibacillus</taxon>
    </lineage>
</organism>
<feature type="domain" description="PepSY" evidence="2">
    <location>
        <begin position="34"/>
        <end position="89"/>
    </location>
</feature>
<name>A0ABW3LIX2_9BACI</name>
<reference evidence="4" key="1">
    <citation type="journal article" date="2019" name="Int. J. Syst. Evol. Microbiol.">
        <title>The Global Catalogue of Microorganisms (GCM) 10K type strain sequencing project: providing services to taxonomists for standard genome sequencing and annotation.</title>
        <authorList>
            <consortium name="The Broad Institute Genomics Platform"/>
            <consortium name="The Broad Institute Genome Sequencing Center for Infectious Disease"/>
            <person name="Wu L."/>
            <person name="Ma J."/>
        </authorList>
    </citation>
    <scope>NUCLEOTIDE SEQUENCE [LARGE SCALE GENOMIC DNA]</scope>
    <source>
        <strain evidence="4">CCUG 56754</strain>
    </source>
</reference>
<feature type="region of interest" description="Disordered" evidence="1">
    <location>
        <begin position="91"/>
        <end position="151"/>
    </location>
</feature>
<dbReference type="Pfam" id="PF03413">
    <property type="entry name" value="PepSY"/>
    <property type="match status" value="2"/>
</dbReference>
<gene>
    <name evidence="3" type="ORF">ACFQ3N_07975</name>
</gene>
<protein>
    <submittedName>
        <fullName evidence="3">PepSY domain-containing protein</fullName>
    </submittedName>
</protein>
<accession>A0ABW3LIX2</accession>
<feature type="compositionally biased region" description="Basic and acidic residues" evidence="1">
    <location>
        <begin position="123"/>
        <end position="132"/>
    </location>
</feature>
<sequence length="221" mass="24413">MKKKVGIAIATIAGAVVLGLGIYQSDAAKTDPNLSTDEIREMVKAQYPGTITELELEKRSNKAIYEVEVESNGKEYELKLDGNSGEILNLKETDTSKKASNTKEESSNVTMDDDNKDDDSSDTDDKTNKQDDDNTSNENKENSQGVPSKKVVIDVNKAKEIALAEFSGTVKEMDLDDDDGRLIYEIEIRKGNREAELDIDAYTGEVLVLEIEVDDEDDYDG</sequence>
<feature type="domain" description="PepSY" evidence="2">
    <location>
        <begin position="153"/>
        <end position="207"/>
    </location>
</feature>
<evidence type="ECO:0000256" key="1">
    <source>
        <dbReference type="SAM" id="MobiDB-lite"/>
    </source>
</evidence>
<feature type="compositionally biased region" description="Basic and acidic residues" evidence="1">
    <location>
        <begin position="91"/>
        <end position="106"/>
    </location>
</feature>